<name>A0A9N8YNI5_9GLOM</name>
<protein>
    <submittedName>
        <fullName evidence="1">1905_t:CDS:1</fullName>
    </submittedName>
</protein>
<evidence type="ECO:0000313" key="1">
    <source>
        <dbReference type="EMBL" id="CAG8445729.1"/>
    </source>
</evidence>
<accession>A0A9N8YNI5</accession>
<gene>
    <name evidence="1" type="ORF">AGERDE_LOCUS1399</name>
</gene>
<keyword evidence="2" id="KW-1185">Reference proteome</keyword>
<dbReference type="Proteomes" id="UP000789831">
    <property type="component" value="Unassembled WGS sequence"/>
</dbReference>
<evidence type="ECO:0000313" key="2">
    <source>
        <dbReference type="Proteomes" id="UP000789831"/>
    </source>
</evidence>
<dbReference type="EMBL" id="CAJVPL010000094">
    <property type="protein sequence ID" value="CAG8445729.1"/>
    <property type="molecule type" value="Genomic_DNA"/>
</dbReference>
<proteinExistence type="predicted"/>
<organism evidence="1 2">
    <name type="scientific">Ambispora gerdemannii</name>
    <dbReference type="NCBI Taxonomy" id="144530"/>
    <lineage>
        <taxon>Eukaryota</taxon>
        <taxon>Fungi</taxon>
        <taxon>Fungi incertae sedis</taxon>
        <taxon>Mucoromycota</taxon>
        <taxon>Glomeromycotina</taxon>
        <taxon>Glomeromycetes</taxon>
        <taxon>Archaeosporales</taxon>
        <taxon>Ambisporaceae</taxon>
        <taxon>Ambispora</taxon>
    </lineage>
</organism>
<sequence>MYKNKITLQPSTLLSTPNSSMTGSFLLHTNALMTDSLLSPSTSSMVVESTNPGECYHHQVTGGKTNILKNKRSKWRSGTFAIPNVTTRKRSARRKWIANSGASKLKPINNDEASSSINAQINSLDYKNYIESLHKKAYEELNRQINVYSDQFVHKMRCFESMPIEQQSKWLRNSALPSESKKNDEIDQDIEGLIVRMSGDSMEVADYSAVYKYQLECGNNFSSASDDSMDMGYGDLW</sequence>
<comment type="caution">
    <text evidence="1">The sequence shown here is derived from an EMBL/GenBank/DDBJ whole genome shotgun (WGS) entry which is preliminary data.</text>
</comment>
<dbReference type="AlphaFoldDB" id="A0A9N8YNI5"/>
<reference evidence="1" key="1">
    <citation type="submission" date="2021-06" db="EMBL/GenBank/DDBJ databases">
        <authorList>
            <person name="Kallberg Y."/>
            <person name="Tangrot J."/>
            <person name="Rosling A."/>
        </authorList>
    </citation>
    <scope>NUCLEOTIDE SEQUENCE</scope>
    <source>
        <strain evidence="1">MT106</strain>
    </source>
</reference>
<dbReference type="OrthoDB" id="10361294at2759"/>